<dbReference type="InterPro" id="IPR002060">
    <property type="entry name" value="Squ/phyt_synthse"/>
</dbReference>
<dbReference type="PROSITE" id="PS01044">
    <property type="entry name" value="SQUALEN_PHYTOEN_SYN_1"/>
    <property type="match status" value="1"/>
</dbReference>
<evidence type="ECO:0000256" key="3">
    <source>
        <dbReference type="ARBA" id="ARBA00022746"/>
    </source>
</evidence>
<dbReference type="InterPro" id="IPR044843">
    <property type="entry name" value="Trans_IPPS_bact-type"/>
</dbReference>
<protein>
    <submittedName>
        <fullName evidence="4">Phytoene synthase</fullName>
    </submittedName>
</protein>
<dbReference type="SFLD" id="SFLDG01018">
    <property type="entry name" value="Squalene/Phytoene_Synthase_Lik"/>
    <property type="match status" value="1"/>
</dbReference>
<dbReference type="InterPro" id="IPR033904">
    <property type="entry name" value="Trans_IPPS_HH"/>
</dbReference>
<dbReference type="SUPFAM" id="SSF48576">
    <property type="entry name" value="Terpenoid synthases"/>
    <property type="match status" value="1"/>
</dbReference>
<dbReference type="CDD" id="cd00683">
    <property type="entry name" value="Trans_IPPS_HH"/>
    <property type="match status" value="1"/>
</dbReference>
<proteinExistence type="predicted"/>
<comment type="pathway">
    <text evidence="1">Carotenoid biosynthesis.</text>
</comment>
<dbReference type="PANTHER" id="PTHR31480">
    <property type="entry name" value="BIFUNCTIONAL LYCOPENE CYCLASE/PHYTOENE SYNTHASE"/>
    <property type="match status" value="1"/>
</dbReference>
<organism evidence="4 5">
    <name type="scientific">Jeotgalibacillus proteolyticus</name>
    <dbReference type="NCBI Taxonomy" id="2082395"/>
    <lineage>
        <taxon>Bacteria</taxon>
        <taxon>Bacillati</taxon>
        <taxon>Bacillota</taxon>
        <taxon>Bacilli</taxon>
        <taxon>Bacillales</taxon>
        <taxon>Caryophanaceae</taxon>
        <taxon>Jeotgalibacillus</taxon>
    </lineage>
</organism>
<dbReference type="Proteomes" id="UP000239047">
    <property type="component" value="Unassembled WGS sequence"/>
</dbReference>
<dbReference type="PROSITE" id="PS01045">
    <property type="entry name" value="SQUALEN_PHYTOEN_SYN_2"/>
    <property type="match status" value="1"/>
</dbReference>
<dbReference type="InterPro" id="IPR019845">
    <property type="entry name" value="Squalene/phytoene_synthase_CS"/>
</dbReference>
<dbReference type="GO" id="GO:0051996">
    <property type="term" value="F:squalene synthase [NAD(P)H] activity"/>
    <property type="evidence" value="ECO:0007669"/>
    <property type="project" value="InterPro"/>
</dbReference>
<evidence type="ECO:0000256" key="2">
    <source>
        <dbReference type="ARBA" id="ARBA00022679"/>
    </source>
</evidence>
<dbReference type="InterPro" id="IPR008949">
    <property type="entry name" value="Isoprenoid_synthase_dom_sf"/>
</dbReference>
<reference evidence="4 5" key="1">
    <citation type="submission" date="2018-02" db="EMBL/GenBank/DDBJ databases">
        <title>Jeotgalibacillus proteolyticum sp. nov. a protease producing bacterium isolated from ocean sediments of Laizhou Bay.</title>
        <authorList>
            <person name="Li Y."/>
        </authorList>
    </citation>
    <scope>NUCLEOTIDE SEQUENCE [LARGE SCALE GENOMIC DNA]</scope>
    <source>
        <strain evidence="4 5">22-7</strain>
    </source>
</reference>
<dbReference type="Pfam" id="PF00494">
    <property type="entry name" value="SQS_PSY"/>
    <property type="match status" value="1"/>
</dbReference>
<dbReference type="EMBL" id="PREZ01000001">
    <property type="protein sequence ID" value="PPA72363.1"/>
    <property type="molecule type" value="Genomic_DNA"/>
</dbReference>
<dbReference type="AlphaFoldDB" id="A0A2S5GHM3"/>
<comment type="caution">
    <text evidence="4">The sequence shown here is derived from an EMBL/GenBank/DDBJ whole genome shotgun (WGS) entry which is preliminary data.</text>
</comment>
<keyword evidence="5" id="KW-1185">Reference proteome</keyword>
<name>A0A2S5GHM3_9BACL</name>
<dbReference type="RefSeq" id="WP_104056513.1">
    <property type="nucleotide sequence ID" value="NZ_PREZ01000001.1"/>
</dbReference>
<dbReference type="OrthoDB" id="9787280at2"/>
<evidence type="ECO:0000313" key="4">
    <source>
        <dbReference type="EMBL" id="PPA72363.1"/>
    </source>
</evidence>
<evidence type="ECO:0000313" key="5">
    <source>
        <dbReference type="Proteomes" id="UP000239047"/>
    </source>
</evidence>
<dbReference type="Gene3D" id="1.10.600.10">
    <property type="entry name" value="Farnesyl Diphosphate Synthase"/>
    <property type="match status" value="1"/>
</dbReference>
<accession>A0A2S5GHM3</accession>
<dbReference type="GO" id="GO:0004311">
    <property type="term" value="F:geranylgeranyl diphosphate synthase activity"/>
    <property type="evidence" value="ECO:0007669"/>
    <property type="project" value="InterPro"/>
</dbReference>
<dbReference type="SFLD" id="SFLDS00005">
    <property type="entry name" value="Isoprenoid_Synthase_Type_I"/>
    <property type="match status" value="1"/>
</dbReference>
<evidence type="ECO:0000256" key="1">
    <source>
        <dbReference type="ARBA" id="ARBA00004829"/>
    </source>
</evidence>
<dbReference type="SFLD" id="SFLDG01212">
    <property type="entry name" value="Phytoene_synthase_like"/>
    <property type="match status" value="1"/>
</dbReference>
<dbReference type="GO" id="GO:0016117">
    <property type="term" value="P:carotenoid biosynthetic process"/>
    <property type="evidence" value="ECO:0007669"/>
    <property type="project" value="UniProtKB-KW"/>
</dbReference>
<keyword evidence="2" id="KW-0808">Transferase</keyword>
<keyword evidence="3" id="KW-0125">Carotenoid biosynthesis</keyword>
<sequence length="279" mass="32664">MNKLKAYEECETIIKLHSKTFHRAFSLLPSKQRNAVWAIYAFCRQVDDLVDESDHPREELLNFEKEFQLFLAGDVDKENPRWVALQDVFNEYDMNTSAFLAMIKGQRMDIEDRHYLTLEDVLDYSYHVASTVGLMLLPVLAPKNHHHLTDSAIQLGYAMQLTNILRDIGEDLQRNRVYLPADLMKKHSYTYEQLEKGDNGIEFRALWEEVAQLAEMYYERGLSTIQDYPLYSRPPVKGAAVLYRAILDEVRSNEYNVFTVKNFVPTKRKEKILSTHLDF</sequence>
<gene>
    <name evidence="4" type="ORF">C4B60_03020</name>
</gene>